<keyword evidence="1" id="KW-0732">Signal</keyword>
<feature type="non-terminal residue" evidence="2">
    <location>
        <position position="1"/>
    </location>
</feature>
<comment type="caution">
    <text evidence="2">The sequence shown here is derived from an EMBL/GenBank/DDBJ whole genome shotgun (WGS) entry which is preliminary data.</text>
</comment>
<evidence type="ECO:0000256" key="1">
    <source>
        <dbReference type="SAM" id="SignalP"/>
    </source>
</evidence>
<protein>
    <submittedName>
        <fullName evidence="2">Uncharacterized protein</fullName>
    </submittedName>
</protein>
<feature type="chain" id="PRO_5029809265" evidence="1">
    <location>
        <begin position="26"/>
        <end position="162"/>
    </location>
</feature>
<reference evidence="2 3" key="1">
    <citation type="submission" date="2020-04" db="EMBL/GenBank/DDBJ databases">
        <title>Perkinsus olseni comparative genomics.</title>
        <authorList>
            <person name="Bogema D.R."/>
        </authorList>
    </citation>
    <scope>NUCLEOTIDE SEQUENCE [LARGE SCALE GENOMIC DNA]</scope>
    <source>
        <strain evidence="2">ATCC PRA-179</strain>
    </source>
</reference>
<sequence length="162" mass="17517">TVPSSLKMLLAIFVQILMVSTSTLGEKCDTPYPNTMPIILQKPANCIVNSPGRPGPPNSCFYLRKNNTVVNGGVMLIPNTAQQYPVSLEFFVVKDPNTGKFLDVGIWGAGHASYDVNLGLGIKLHLDYSIPSCLKKKGHPSRFGMEVNISSKLIATVTVPTL</sequence>
<proteinExistence type="predicted"/>
<evidence type="ECO:0000313" key="2">
    <source>
        <dbReference type="EMBL" id="KAF4647282.1"/>
    </source>
</evidence>
<evidence type="ECO:0000313" key="3">
    <source>
        <dbReference type="Proteomes" id="UP000570595"/>
    </source>
</evidence>
<dbReference type="AlphaFoldDB" id="A0A7J6KK89"/>
<feature type="signal peptide" evidence="1">
    <location>
        <begin position="1"/>
        <end position="25"/>
    </location>
</feature>
<dbReference type="Proteomes" id="UP000570595">
    <property type="component" value="Unassembled WGS sequence"/>
</dbReference>
<organism evidence="2 3">
    <name type="scientific">Perkinsus olseni</name>
    <name type="common">Perkinsus atlanticus</name>
    <dbReference type="NCBI Taxonomy" id="32597"/>
    <lineage>
        <taxon>Eukaryota</taxon>
        <taxon>Sar</taxon>
        <taxon>Alveolata</taxon>
        <taxon>Perkinsozoa</taxon>
        <taxon>Perkinsea</taxon>
        <taxon>Perkinsida</taxon>
        <taxon>Perkinsidae</taxon>
        <taxon>Perkinsus</taxon>
    </lineage>
</organism>
<accession>A0A7J6KK89</accession>
<dbReference type="EMBL" id="JABAHT010002504">
    <property type="protein sequence ID" value="KAF4647282.1"/>
    <property type="molecule type" value="Genomic_DNA"/>
</dbReference>
<name>A0A7J6KK89_PEROL</name>
<gene>
    <name evidence="2" type="ORF">FOZ61_004410</name>
</gene>
<feature type="non-terminal residue" evidence="2">
    <location>
        <position position="162"/>
    </location>
</feature>